<reference evidence="1 2" key="1">
    <citation type="journal article" date="2021" name="Int. J. Syst. Evol. Microbiol.">
        <title>Amazonocrinis nigriterrae gen. nov., sp. nov., Atlanticothrix silvestris gen. nov., sp. nov. and Dendronalium phyllosphericum gen. nov., sp. nov., nostocacean cyanobacteria from Brazilian environments.</title>
        <authorList>
            <person name="Alvarenga D.O."/>
            <person name="Andreote A.P.D."/>
            <person name="Branco L.H.Z."/>
            <person name="Delbaje E."/>
            <person name="Cruz R.B."/>
            <person name="Varani A.M."/>
            <person name="Fiore M.F."/>
        </authorList>
    </citation>
    <scope>NUCLEOTIDE SEQUENCE [LARGE SCALE GENOMIC DNA]</scope>
    <source>
        <strain evidence="1 2">CENA67</strain>
    </source>
</reference>
<dbReference type="EMBL" id="JAECZC010000034">
    <property type="protein sequence ID" value="MBH8564066.1"/>
    <property type="molecule type" value="Genomic_DNA"/>
</dbReference>
<sequence length="87" mass="9870">MPDERLAIDGKGIRCTVTDYSQSYQNFISTVSVYSHQRGIVLRMQPMSNKKISEVAIVQQLISEFCGQQVVFTLDALHCQKNSITHH</sequence>
<protein>
    <recommendedName>
        <fullName evidence="3">Transposase</fullName>
    </recommendedName>
</protein>
<proteinExistence type="predicted"/>
<evidence type="ECO:0000313" key="2">
    <source>
        <dbReference type="Proteomes" id="UP000632766"/>
    </source>
</evidence>
<organism evidence="1 2">
    <name type="scientific">Amazonocrinis nigriterrae CENA67</name>
    <dbReference type="NCBI Taxonomy" id="2794033"/>
    <lineage>
        <taxon>Bacteria</taxon>
        <taxon>Bacillati</taxon>
        <taxon>Cyanobacteriota</taxon>
        <taxon>Cyanophyceae</taxon>
        <taxon>Nostocales</taxon>
        <taxon>Nostocaceae</taxon>
        <taxon>Amazonocrinis</taxon>
        <taxon>Amazonocrinis nigriterrae</taxon>
    </lineage>
</organism>
<evidence type="ECO:0008006" key="3">
    <source>
        <dbReference type="Google" id="ProtNLM"/>
    </source>
</evidence>
<dbReference type="Proteomes" id="UP000632766">
    <property type="component" value="Unassembled WGS sequence"/>
</dbReference>
<dbReference type="RefSeq" id="WP_198125924.1">
    <property type="nucleotide sequence ID" value="NZ_JAECZC010000034.1"/>
</dbReference>
<keyword evidence="2" id="KW-1185">Reference proteome</keyword>
<accession>A0A8J7LBX4</accession>
<evidence type="ECO:0000313" key="1">
    <source>
        <dbReference type="EMBL" id="MBH8564066.1"/>
    </source>
</evidence>
<comment type="caution">
    <text evidence="1">The sequence shown here is derived from an EMBL/GenBank/DDBJ whole genome shotgun (WGS) entry which is preliminary data.</text>
</comment>
<name>A0A8J7LBX4_9NOST</name>
<gene>
    <name evidence="1" type="ORF">I8748_18060</name>
</gene>
<dbReference type="AlphaFoldDB" id="A0A8J7LBX4"/>